<keyword evidence="7" id="KW-1185">Reference proteome</keyword>
<keyword evidence="1" id="KW-0805">Transcription regulation</keyword>
<evidence type="ECO:0000256" key="1">
    <source>
        <dbReference type="ARBA" id="ARBA00023015"/>
    </source>
</evidence>
<dbReference type="SMART" id="SM00345">
    <property type="entry name" value="HTH_GNTR"/>
    <property type="match status" value="1"/>
</dbReference>
<dbReference type="PANTHER" id="PTHR44846">
    <property type="entry name" value="MANNOSYL-D-GLYCERATE TRANSPORT/METABOLISM SYSTEM REPRESSOR MNGR-RELATED"/>
    <property type="match status" value="1"/>
</dbReference>
<dbReference type="SMART" id="SM00866">
    <property type="entry name" value="UTRA"/>
    <property type="match status" value="1"/>
</dbReference>
<dbReference type="EMBL" id="BAABGJ010000013">
    <property type="protein sequence ID" value="GAA4338173.1"/>
    <property type="molecule type" value="Genomic_DNA"/>
</dbReference>
<feature type="domain" description="HTH gntR-type" evidence="5">
    <location>
        <begin position="27"/>
        <end position="95"/>
    </location>
</feature>
<organism evidence="6 7">
    <name type="scientific">Variovorax defluvii</name>
    <dbReference type="NCBI Taxonomy" id="913761"/>
    <lineage>
        <taxon>Bacteria</taxon>
        <taxon>Pseudomonadati</taxon>
        <taxon>Pseudomonadota</taxon>
        <taxon>Betaproteobacteria</taxon>
        <taxon>Burkholderiales</taxon>
        <taxon>Comamonadaceae</taxon>
        <taxon>Variovorax</taxon>
    </lineage>
</organism>
<dbReference type="NCBIfam" id="TIGR02325">
    <property type="entry name" value="C_P_lyase_phnF"/>
    <property type="match status" value="1"/>
</dbReference>
<dbReference type="InterPro" id="IPR000524">
    <property type="entry name" value="Tscrpt_reg_HTH_GntR"/>
</dbReference>
<dbReference type="InterPro" id="IPR050679">
    <property type="entry name" value="Bact_HTH_transcr_reg"/>
</dbReference>
<dbReference type="PANTHER" id="PTHR44846:SF1">
    <property type="entry name" value="MANNOSYL-D-GLYCERATE TRANSPORT_METABOLISM SYSTEM REPRESSOR MNGR-RELATED"/>
    <property type="match status" value="1"/>
</dbReference>
<evidence type="ECO:0000256" key="4">
    <source>
        <dbReference type="SAM" id="MobiDB-lite"/>
    </source>
</evidence>
<gene>
    <name evidence="6" type="primary">phnF</name>
    <name evidence="6" type="ORF">GCM10023165_16680</name>
</gene>
<dbReference type="Proteomes" id="UP001500975">
    <property type="component" value="Unassembled WGS sequence"/>
</dbReference>
<feature type="compositionally biased region" description="Polar residues" evidence="4">
    <location>
        <begin position="1"/>
        <end position="16"/>
    </location>
</feature>
<dbReference type="InterPro" id="IPR036390">
    <property type="entry name" value="WH_DNA-bd_sf"/>
</dbReference>
<proteinExistence type="predicted"/>
<evidence type="ECO:0000256" key="2">
    <source>
        <dbReference type="ARBA" id="ARBA00023125"/>
    </source>
</evidence>
<evidence type="ECO:0000313" key="6">
    <source>
        <dbReference type="EMBL" id="GAA4338173.1"/>
    </source>
</evidence>
<dbReference type="InterPro" id="IPR011663">
    <property type="entry name" value="UTRA"/>
</dbReference>
<name>A0ABP8HEA2_9BURK</name>
<reference evidence="7" key="1">
    <citation type="journal article" date="2019" name="Int. J. Syst. Evol. Microbiol.">
        <title>The Global Catalogue of Microorganisms (GCM) 10K type strain sequencing project: providing services to taxonomists for standard genome sequencing and annotation.</title>
        <authorList>
            <consortium name="The Broad Institute Genomics Platform"/>
            <consortium name="The Broad Institute Genome Sequencing Center for Infectious Disease"/>
            <person name="Wu L."/>
            <person name="Ma J."/>
        </authorList>
    </citation>
    <scope>NUCLEOTIDE SEQUENCE [LARGE SCALE GENOMIC DNA]</scope>
    <source>
        <strain evidence="7">JCM 17804</strain>
    </source>
</reference>
<protein>
    <submittedName>
        <fullName evidence="6">Phosphonate metabolism transcriptional regulator PhnF</fullName>
    </submittedName>
</protein>
<keyword evidence="2" id="KW-0238">DNA-binding</keyword>
<dbReference type="Pfam" id="PF00392">
    <property type="entry name" value="GntR"/>
    <property type="match status" value="1"/>
</dbReference>
<evidence type="ECO:0000259" key="5">
    <source>
        <dbReference type="PROSITE" id="PS50949"/>
    </source>
</evidence>
<evidence type="ECO:0000313" key="7">
    <source>
        <dbReference type="Proteomes" id="UP001500975"/>
    </source>
</evidence>
<dbReference type="InterPro" id="IPR028978">
    <property type="entry name" value="Chorismate_lyase_/UTRA_dom_sf"/>
</dbReference>
<dbReference type="CDD" id="cd07377">
    <property type="entry name" value="WHTH_GntR"/>
    <property type="match status" value="1"/>
</dbReference>
<dbReference type="InterPro" id="IPR036388">
    <property type="entry name" value="WH-like_DNA-bd_sf"/>
</dbReference>
<dbReference type="PRINTS" id="PR00035">
    <property type="entry name" value="HTHGNTR"/>
</dbReference>
<dbReference type="InterPro" id="IPR012702">
    <property type="entry name" value="CP_lyase_PhnF"/>
</dbReference>
<dbReference type="Gene3D" id="1.10.10.10">
    <property type="entry name" value="Winged helix-like DNA-binding domain superfamily/Winged helix DNA-binding domain"/>
    <property type="match status" value="1"/>
</dbReference>
<accession>A0ABP8HEA2</accession>
<sequence length="260" mass="28252">MGTTHVPFMTNTTSSPALGAATRPPRDSFWTRIAAELADAIARGVYPPGERLPSEHTLAEQFGVNRHTIRRSLASLSSQGLLRVAQGSGTYVEEFAIDLMPAKRTRHHQSMALAGMRGALRVLSSGTVRATAAQARALQRPARSALLRLQVLREAQQQPLLVGERFFPLPRFAQLEAVVRETGSITAAFAAHGVADCTREESRITAQMPAPEVAAQLRQPATRPALFVESVNVDPDGVPIEFARTWFAGDRVTLTVTHDE</sequence>
<dbReference type="PROSITE" id="PS50949">
    <property type="entry name" value="HTH_GNTR"/>
    <property type="match status" value="1"/>
</dbReference>
<comment type="caution">
    <text evidence="6">The sequence shown here is derived from an EMBL/GenBank/DDBJ whole genome shotgun (WGS) entry which is preliminary data.</text>
</comment>
<dbReference type="SUPFAM" id="SSF46785">
    <property type="entry name" value="Winged helix' DNA-binding domain"/>
    <property type="match status" value="1"/>
</dbReference>
<dbReference type="Pfam" id="PF07702">
    <property type="entry name" value="UTRA"/>
    <property type="match status" value="1"/>
</dbReference>
<keyword evidence="3" id="KW-0804">Transcription</keyword>
<evidence type="ECO:0000256" key="3">
    <source>
        <dbReference type="ARBA" id="ARBA00023163"/>
    </source>
</evidence>
<dbReference type="Gene3D" id="3.40.1410.10">
    <property type="entry name" value="Chorismate lyase-like"/>
    <property type="match status" value="1"/>
</dbReference>
<feature type="region of interest" description="Disordered" evidence="4">
    <location>
        <begin position="1"/>
        <end position="23"/>
    </location>
</feature>
<dbReference type="SUPFAM" id="SSF64288">
    <property type="entry name" value="Chorismate lyase-like"/>
    <property type="match status" value="1"/>
</dbReference>